<dbReference type="Gene3D" id="1.20.120.1870">
    <property type="entry name" value="Fic/DOC protein, Fido domain"/>
    <property type="match status" value="1"/>
</dbReference>
<dbReference type="InterPro" id="IPR036597">
    <property type="entry name" value="Fido-like_dom_sf"/>
</dbReference>
<accession>A0A4Y7QIU1</accession>
<dbReference type="InterPro" id="IPR003812">
    <property type="entry name" value="Fido"/>
</dbReference>
<dbReference type="InterPro" id="IPR006440">
    <property type="entry name" value="Doc"/>
</dbReference>
<evidence type="ECO:0000313" key="2">
    <source>
        <dbReference type="EMBL" id="TDL27171.1"/>
    </source>
</evidence>
<dbReference type="OrthoDB" id="3049701at2759"/>
<dbReference type="Pfam" id="PF02661">
    <property type="entry name" value="Fic"/>
    <property type="match status" value="1"/>
</dbReference>
<dbReference type="SUPFAM" id="SSF140931">
    <property type="entry name" value="Fic-like"/>
    <property type="match status" value="1"/>
</dbReference>
<proteinExistence type="predicted"/>
<dbReference type="VEuPathDB" id="FungiDB:BD410DRAFT_715101"/>
<dbReference type="PANTHER" id="PTHR39426:SF1">
    <property type="entry name" value="HOMOLOGY TO DEATH-ON-CURING PROTEIN OF PHAGE P1"/>
    <property type="match status" value="1"/>
</dbReference>
<keyword evidence="3" id="KW-1185">Reference proteome</keyword>
<evidence type="ECO:0000313" key="3">
    <source>
        <dbReference type="Proteomes" id="UP000294933"/>
    </source>
</evidence>
<dbReference type="EMBL" id="ML170160">
    <property type="protein sequence ID" value="TDL27171.1"/>
    <property type="molecule type" value="Genomic_DNA"/>
</dbReference>
<dbReference type="PANTHER" id="PTHR39426">
    <property type="entry name" value="HOMOLOGY TO DEATH-ON-CURING PROTEIN OF PHAGE P1"/>
    <property type="match status" value="1"/>
</dbReference>
<dbReference type="PROSITE" id="PS51459">
    <property type="entry name" value="FIDO"/>
    <property type="match status" value="1"/>
</dbReference>
<gene>
    <name evidence="2" type="ORF">BD410DRAFT_715101</name>
</gene>
<dbReference type="Proteomes" id="UP000294933">
    <property type="component" value="Unassembled WGS sequence"/>
</dbReference>
<reference evidence="2 3" key="1">
    <citation type="submission" date="2018-06" db="EMBL/GenBank/DDBJ databases">
        <title>A transcriptomic atlas of mushroom development highlights an independent origin of complex multicellularity.</title>
        <authorList>
            <consortium name="DOE Joint Genome Institute"/>
            <person name="Krizsan K."/>
            <person name="Almasi E."/>
            <person name="Merenyi Z."/>
            <person name="Sahu N."/>
            <person name="Viragh M."/>
            <person name="Koszo T."/>
            <person name="Mondo S."/>
            <person name="Kiss B."/>
            <person name="Balint B."/>
            <person name="Kues U."/>
            <person name="Barry K."/>
            <person name="Hegedus J.C."/>
            <person name="Henrissat B."/>
            <person name="Johnson J."/>
            <person name="Lipzen A."/>
            <person name="Ohm R."/>
            <person name="Nagy I."/>
            <person name="Pangilinan J."/>
            <person name="Yan J."/>
            <person name="Xiong Y."/>
            <person name="Grigoriev I.V."/>
            <person name="Hibbett D.S."/>
            <person name="Nagy L.G."/>
        </authorList>
    </citation>
    <scope>NUCLEOTIDE SEQUENCE [LARGE SCALE GENOMIC DNA]</scope>
    <source>
        <strain evidence="2 3">SZMC22713</strain>
    </source>
</reference>
<evidence type="ECO:0000259" key="1">
    <source>
        <dbReference type="PROSITE" id="PS51459"/>
    </source>
</evidence>
<protein>
    <recommendedName>
        <fullName evidence="1">Fido domain-containing protein</fullName>
    </recommendedName>
</protein>
<organism evidence="2 3">
    <name type="scientific">Rickenella mellea</name>
    <dbReference type="NCBI Taxonomy" id="50990"/>
    <lineage>
        <taxon>Eukaryota</taxon>
        <taxon>Fungi</taxon>
        <taxon>Dikarya</taxon>
        <taxon>Basidiomycota</taxon>
        <taxon>Agaricomycotina</taxon>
        <taxon>Agaricomycetes</taxon>
        <taxon>Hymenochaetales</taxon>
        <taxon>Rickenellaceae</taxon>
        <taxon>Rickenella</taxon>
    </lineage>
</organism>
<dbReference type="GO" id="GO:0016301">
    <property type="term" value="F:kinase activity"/>
    <property type="evidence" value="ECO:0007669"/>
    <property type="project" value="InterPro"/>
</dbReference>
<dbReference type="AlphaFoldDB" id="A0A4Y7QIU1"/>
<dbReference type="STRING" id="50990.A0A4Y7QIU1"/>
<sequence length="134" mass="14515">MAAHAPRLVQLFTPTFARAMNAQLVYPAQSQVVKPNELESALARPLHKATYQPQSSPAELAATLSFGIMKGHPFLDGNNRTAFFLANEYIRAQGIPGLADAGVVGEAYRDIHELAERYVGVAVGHIDEVGMLNK</sequence>
<dbReference type="InterPro" id="IPR053737">
    <property type="entry name" value="Type_II_TA_Toxin"/>
</dbReference>
<feature type="domain" description="Fido" evidence="1">
    <location>
        <begin position="1"/>
        <end position="134"/>
    </location>
</feature>
<name>A0A4Y7QIU1_9AGAM</name>